<comment type="caution">
    <text evidence="2">The sequence shown here is derived from an EMBL/GenBank/DDBJ whole genome shotgun (WGS) entry which is preliminary data.</text>
</comment>
<reference evidence="2 3" key="1">
    <citation type="submission" date="2016-04" db="EMBL/GenBank/DDBJ databases">
        <authorList>
            <person name="Peeters C."/>
        </authorList>
    </citation>
    <scope>NUCLEOTIDE SEQUENCE [LARGE SCALE GENOMIC DNA]</scope>
    <source>
        <strain evidence="2">LMG 29311</strain>
    </source>
</reference>
<proteinExistence type="predicted"/>
<dbReference type="EMBL" id="FKJW01000006">
    <property type="protein sequence ID" value="SAK02605.1"/>
    <property type="molecule type" value="Genomic_DNA"/>
</dbReference>
<dbReference type="SUPFAM" id="SSF55729">
    <property type="entry name" value="Acyl-CoA N-acyltransferases (Nat)"/>
    <property type="match status" value="1"/>
</dbReference>
<feature type="domain" description="N-acetyltransferase" evidence="1">
    <location>
        <begin position="11"/>
        <end position="51"/>
    </location>
</feature>
<evidence type="ECO:0000313" key="3">
    <source>
        <dbReference type="Proteomes" id="UP000196218"/>
    </source>
</evidence>
<organism evidence="2 3">
    <name type="scientific">Burkholderia multivorans</name>
    <dbReference type="NCBI Taxonomy" id="87883"/>
    <lineage>
        <taxon>Bacteria</taxon>
        <taxon>Pseudomonadati</taxon>
        <taxon>Pseudomonadota</taxon>
        <taxon>Betaproteobacteria</taxon>
        <taxon>Burkholderiales</taxon>
        <taxon>Burkholderiaceae</taxon>
        <taxon>Burkholderia</taxon>
        <taxon>Burkholderia cepacia complex</taxon>
    </lineage>
</organism>
<dbReference type="Proteomes" id="UP000196218">
    <property type="component" value="Unassembled WGS sequence"/>
</dbReference>
<name>A0ABD7LE07_9BURK</name>
<gene>
    <name evidence="2" type="ORF">UA18_05615</name>
</gene>
<dbReference type="InterPro" id="IPR016181">
    <property type="entry name" value="Acyl_CoA_acyltransferase"/>
</dbReference>
<dbReference type="Pfam" id="PF00583">
    <property type="entry name" value="Acetyltransf_1"/>
    <property type="match status" value="1"/>
</dbReference>
<sequence>MDCERPTPGWLFLHPGHIGQGIGRALWTAVRKEAAARGIASFAIEPDPRKTAVPNHRVVFAHFRRHKCKNPRLIGRGFLA</sequence>
<protein>
    <submittedName>
        <fullName evidence="2">N-acetyltransferase GCN5</fullName>
    </submittedName>
</protein>
<accession>A0ABD7LE07</accession>
<dbReference type="InterPro" id="IPR000182">
    <property type="entry name" value="GNAT_dom"/>
</dbReference>
<dbReference type="AlphaFoldDB" id="A0ABD7LE07"/>
<dbReference type="Gene3D" id="3.40.630.30">
    <property type="match status" value="1"/>
</dbReference>
<evidence type="ECO:0000259" key="1">
    <source>
        <dbReference type="Pfam" id="PF00583"/>
    </source>
</evidence>
<dbReference type="RefSeq" id="WP_339326232.1">
    <property type="nucleotide sequence ID" value="NZ_CADFGW010000014.1"/>
</dbReference>
<dbReference type="CDD" id="cd04301">
    <property type="entry name" value="NAT_SF"/>
    <property type="match status" value="1"/>
</dbReference>
<evidence type="ECO:0000313" key="2">
    <source>
        <dbReference type="EMBL" id="SAK02605.1"/>
    </source>
</evidence>